<comment type="caution">
    <text evidence="1">The sequence shown here is derived from an EMBL/GenBank/DDBJ whole genome shotgun (WGS) entry which is preliminary data.</text>
</comment>
<organism evidence="1 2">
    <name type="scientific">Paracoccus aurantiacus</name>
    <dbReference type="NCBI Taxonomy" id="2599412"/>
    <lineage>
        <taxon>Bacteria</taxon>
        <taxon>Pseudomonadati</taxon>
        <taxon>Pseudomonadota</taxon>
        <taxon>Alphaproteobacteria</taxon>
        <taxon>Rhodobacterales</taxon>
        <taxon>Paracoccaceae</taxon>
        <taxon>Paracoccus</taxon>
    </lineage>
</organism>
<evidence type="ECO:0000313" key="1">
    <source>
        <dbReference type="EMBL" id="TXB68062.1"/>
    </source>
</evidence>
<sequence length="124" mass="13732">MKMNAAQMKQLAKLAQIRSDAELKRFSAFRAHMDTVLAERRAVGEKLALSYSRHDAFSVAGARLASQESGRLAGARLHLDAEIARLTPGFDAARKKAAREFGRVEVLKTLATLDRISRRNTHDA</sequence>
<keyword evidence="2" id="KW-1185">Reference proteome</keyword>
<accession>A0A5C6S362</accession>
<reference evidence="1 2" key="1">
    <citation type="submission" date="2019-08" db="EMBL/GenBank/DDBJ databases">
        <authorList>
            <person name="Ye J."/>
        </authorList>
    </citation>
    <scope>NUCLEOTIDE SEQUENCE [LARGE SCALE GENOMIC DNA]</scope>
    <source>
        <strain evidence="1 2">TK008</strain>
    </source>
</reference>
<evidence type="ECO:0000313" key="2">
    <source>
        <dbReference type="Proteomes" id="UP000321562"/>
    </source>
</evidence>
<name>A0A5C6S362_9RHOB</name>
<proteinExistence type="predicted"/>
<dbReference type="GO" id="GO:0016787">
    <property type="term" value="F:hydrolase activity"/>
    <property type="evidence" value="ECO:0007669"/>
    <property type="project" value="UniProtKB-KW"/>
</dbReference>
<protein>
    <submittedName>
        <fullName evidence="1">Glycoside hydrolase family 92 protein</fullName>
    </submittedName>
</protein>
<keyword evidence="1" id="KW-0378">Hydrolase</keyword>
<dbReference type="RefSeq" id="WP_147099126.1">
    <property type="nucleotide sequence ID" value="NZ_JBHUFH010000003.1"/>
</dbReference>
<dbReference type="AlphaFoldDB" id="A0A5C6S362"/>
<dbReference type="EMBL" id="VOPL01000005">
    <property type="protein sequence ID" value="TXB68062.1"/>
    <property type="molecule type" value="Genomic_DNA"/>
</dbReference>
<dbReference type="OrthoDB" id="7778470at2"/>
<dbReference type="Proteomes" id="UP000321562">
    <property type="component" value="Unassembled WGS sequence"/>
</dbReference>
<gene>
    <name evidence="1" type="ORF">FQV27_12805</name>
</gene>